<proteinExistence type="predicted"/>
<protein>
    <submittedName>
        <fullName evidence="1">HDC07119</fullName>
    </submittedName>
</protein>
<evidence type="ECO:0000313" key="1">
    <source>
        <dbReference type="EMBL" id="DAA02600.1"/>
    </source>
</evidence>
<gene>
    <name evidence="1" type="ORF">HDC07119</name>
</gene>
<dbReference type="AlphaFoldDB" id="Q6IG64"/>
<name>Q6IG64_DROME</name>
<organism evidence="1">
    <name type="scientific">Drosophila melanogaster</name>
    <name type="common">Fruit fly</name>
    <dbReference type="NCBI Taxonomy" id="7227"/>
    <lineage>
        <taxon>Eukaryota</taxon>
        <taxon>Metazoa</taxon>
        <taxon>Ecdysozoa</taxon>
        <taxon>Arthropoda</taxon>
        <taxon>Hexapoda</taxon>
        <taxon>Insecta</taxon>
        <taxon>Pterygota</taxon>
        <taxon>Neoptera</taxon>
        <taxon>Endopterygota</taxon>
        <taxon>Diptera</taxon>
        <taxon>Brachycera</taxon>
        <taxon>Muscomorpha</taxon>
        <taxon>Ephydroidea</taxon>
        <taxon>Drosophilidae</taxon>
        <taxon>Drosophila</taxon>
        <taxon>Sophophora</taxon>
    </lineage>
</organism>
<accession>Q6IG64</accession>
<reference evidence="1" key="1">
    <citation type="journal article" date="2003" name="Genome Biol.">
        <title>An integrated gene annotation and transcriptional profiling approach towards the full gene content of the Drosophila genome.</title>
        <authorList>
            <person name="Hild M."/>
            <person name="Beckmann B."/>
            <person name="Haas S.A."/>
            <person name="Koch B."/>
            <person name="Solovyev V."/>
            <person name="Busold C."/>
            <person name="Fellenberg K."/>
            <person name="Boutros M."/>
            <person name="Vingron M."/>
            <person name="Sauer F."/>
            <person name="Hoheisel J.D."/>
            <person name="Paro R."/>
        </authorList>
    </citation>
    <scope>NUCLEOTIDE SEQUENCE</scope>
</reference>
<dbReference type="EMBL" id="BK003902">
    <property type="protein sequence ID" value="DAA02600.1"/>
    <property type="molecule type" value="Genomic_DNA"/>
</dbReference>
<sequence>MNHLARGPRPCVSLRRCLDKKSTVRHIRQRPSSSPTISSVIRIRASYHSTSPSHPISSSAGCTFLGTTGSTLGRPRSAAARSFASAWSQ</sequence>